<evidence type="ECO:0000313" key="1">
    <source>
        <dbReference type="EMBL" id="MBS7234065.1"/>
    </source>
</evidence>
<comment type="caution">
    <text evidence="1">The sequence shown here is derived from an EMBL/GenBank/DDBJ whole genome shotgun (WGS) entry which is preliminary data.</text>
</comment>
<keyword evidence="2" id="KW-1185">Reference proteome</keyword>
<proteinExistence type="predicted"/>
<dbReference type="Proteomes" id="UP000722625">
    <property type="component" value="Unassembled WGS sequence"/>
</dbReference>
<accession>A0ABS5PJE0</accession>
<sequence>MPANFPEIWVDRVIENLDNSDQAPWLDGVAELDADVTAVGENTATEQNIIHLASTDFEVDVLINNNTYPIPVQVYADGNLSFSLDKYQTKVVTVSDDQVMGASYDKIDKVTKSGTRAILVSKYAKATHSIAPQTNTVKTPVFLATGVNGTDAPLVAAGGRLRLTYDDLVNYKSECDDADFSEEDRRLVLSNDHWNDLLLDRKRFGDKLVDYAKGKPAPVIAGFELYQYIKTPYYTSAGVKKAYGSVPSGTDKRASVSFCKDGIAKKTGNTKQYFAPAATNPSGQTNDLAYRHYFLATPFRAEKIGAIL</sequence>
<reference evidence="1 2" key="1">
    <citation type="journal article" date="2018" name="Int. J. Syst. Evol. Microbiol.">
        <title>Flavobacterium chryseum sp. nov. and Flavobacterium psychroterrae sp. nov., novel environmental bacteria isolated from Antarctica.</title>
        <authorList>
            <person name="Kralova S."/>
            <person name="Svec P."/>
            <person name="Busse H.J."/>
            <person name="Stankova E."/>
            <person name="Vaczi P."/>
            <person name="Sedlacek I."/>
        </authorList>
    </citation>
    <scope>NUCLEOTIDE SEQUENCE [LARGE SCALE GENOMIC DNA]</scope>
    <source>
        <strain evidence="1 2">CCM 8827</strain>
    </source>
</reference>
<dbReference type="RefSeq" id="WP_213307840.1">
    <property type="nucleotide sequence ID" value="NZ_JAGYVZ010000043.1"/>
</dbReference>
<gene>
    <name evidence="1" type="ORF">KHA90_23965</name>
</gene>
<organism evidence="1 2">
    <name type="scientific">Flavobacterium psychroterrae</name>
    <dbReference type="NCBI Taxonomy" id="2133767"/>
    <lineage>
        <taxon>Bacteria</taxon>
        <taxon>Pseudomonadati</taxon>
        <taxon>Bacteroidota</taxon>
        <taxon>Flavobacteriia</taxon>
        <taxon>Flavobacteriales</taxon>
        <taxon>Flavobacteriaceae</taxon>
        <taxon>Flavobacterium</taxon>
    </lineage>
</organism>
<dbReference type="EMBL" id="JAGYVZ010000043">
    <property type="protein sequence ID" value="MBS7234065.1"/>
    <property type="molecule type" value="Genomic_DNA"/>
</dbReference>
<protein>
    <submittedName>
        <fullName evidence="1">Uncharacterized protein</fullName>
    </submittedName>
</protein>
<name>A0ABS5PJE0_9FLAO</name>
<evidence type="ECO:0000313" key="2">
    <source>
        <dbReference type="Proteomes" id="UP000722625"/>
    </source>
</evidence>